<dbReference type="PANTHER" id="PTHR33371">
    <property type="entry name" value="INTERMEMBRANE PHOSPHOLIPID TRANSPORT SYSTEM BINDING PROTEIN MLAD-RELATED"/>
    <property type="match status" value="1"/>
</dbReference>
<evidence type="ECO:0000313" key="3">
    <source>
        <dbReference type="EMBL" id="MFC7219109.1"/>
    </source>
</evidence>
<dbReference type="Pfam" id="PF11887">
    <property type="entry name" value="Mce4_CUP1"/>
    <property type="match status" value="1"/>
</dbReference>
<feature type="domain" description="Mammalian cell entry C-terminal" evidence="2">
    <location>
        <begin position="117"/>
        <end position="337"/>
    </location>
</feature>
<proteinExistence type="predicted"/>
<dbReference type="InterPro" id="IPR024516">
    <property type="entry name" value="Mce_C"/>
</dbReference>
<protein>
    <submittedName>
        <fullName evidence="3">MCE family protein</fullName>
    </submittedName>
</protein>
<evidence type="ECO:0000259" key="2">
    <source>
        <dbReference type="Pfam" id="PF11887"/>
    </source>
</evidence>
<dbReference type="InterPro" id="IPR005693">
    <property type="entry name" value="Mce"/>
</dbReference>
<dbReference type="Pfam" id="PF02470">
    <property type="entry name" value="MlaD"/>
    <property type="match status" value="1"/>
</dbReference>
<evidence type="ECO:0000259" key="1">
    <source>
        <dbReference type="Pfam" id="PF02470"/>
    </source>
</evidence>
<keyword evidence="4" id="KW-1185">Reference proteome</keyword>
<name>A0ABW2GGA0_9ACTN</name>
<dbReference type="Proteomes" id="UP001596413">
    <property type="component" value="Unassembled WGS sequence"/>
</dbReference>
<dbReference type="InterPro" id="IPR003399">
    <property type="entry name" value="Mce/MlaD"/>
</dbReference>
<evidence type="ECO:0000313" key="4">
    <source>
        <dbReference type="Proteomes" id="UP001596413"/>
    </source>
</evidence>
<reference evidence="4" key="1">
    <citation type="journal article" date="2019" name="Int. J. Syst. Evol. Microbiol.">
        <title>The Global Catalogue of Microorganisms (GCM) 10K type strain sequencing project: providing services to taxonomists for standard genome sequencing and annotation.</title>
        <authorList>
            <consortium name="The Broad Institute Genomics Platform"/>
            <consortium name="The Broad Institute Genome Sequencing Center for Infectious Disease"/>
            <person name="Wu L."/>
            <person name="Ma J."/>
        </authorList>
    </citation>
    <scope>NUCLEOTIDE SEQUENCE [LARGE SCALE GENOMIC DNA]</scope>
    <source>
        <strain evidence="4">CGMCC 1.13681</strain>
    </source>
</reference>
<dbReference type="InterPro" id="IPR052336">
    <property type="entry name" value="MlaD_Phospholipid_Transporter"/>
</dbReference>
<comment type="caution">
    <text evidence="3">The sequence shown here is derived from an EMBL/GenBank/DDBJ whole genome shotgun (WGS) entry which is preliminary data.</text>
</comment>
<dbReference type="NCBIfam" id="TIGR00996">
    <property type="entry name" value="Mtu_fam_mce"/>
    <property type="match status" value="1"/>
</dbReference>
<dbReference type="RefSeq" id="WP_386414749.1">
    <property type="nucleotide sequence ID" value="NZ_JBHSZO010000018.1"/>
</dbReference>
<sequence length="419" mass="44412">MWRRRAGGVAYLVVPLLLIVLSLAIYNKQFTPADTVTVLTGPVGNEMRVGADVKLRGVIIGEVRKIDTNGDQARMVLAIKPGALKNVPANVTAQMLPTTLFGQRYVALVSPAAPDAVPLAPNATIPQNRSYNAIELEETLDNLMPLLTAVQPAKLAATLSAVSTALNGHGKEIGTAITTLDAYLKKFNPHLPELNEDLKQFVGVSNTYAEAAPDIVDALKAATTTTATLAQQRAKLSSLYTSVTVSSQDLDTWLRGNRDNLIQLTSTARPTLELMARYSPSFPCTLATVANFVPAMDRALGKGTDRPGLRVNVTVEPSRGAYQPGRDAPVYRANSGPACYSVPFNGTGRPAGERRSAPEVTGQTLTRVDGGLGLPNSPQENALVNELLAAQAPAAADTLPNWSSLLAGPAFRGAEVTLR</sequence>
<gene>
    <name evidence="3" type="ORF">ACFQLX_13165</name>
</gene>
<feature type="domain" description="Mce/MlaD" evidence="1">
    <location>
        <begin position="34"/>
        <end position="109"/>
    </location>
</feature>
<accession>A0ABW2GGA0</accession>
<organism evidence="3 4">
    <name type="scientific">Streptomyces polyrhachis</name>
    <dbReference type="NCBI Taxonomy" id="1282885"/>
    <lineage>
        <taxon>Bacteria</taxon>
        <taxon>Bacillati</taxon>
        <taxon>Actinomycetota</taxon>
        <taxon>Actinomycetes</taxon>
        <taxon>Kitasatosporales</taxon>
        <taxon>Streptomycetaceae</taxon>
        <taxon>Streptomyces</taxon>
    </lineage>
</organism>
<dbReference type="EMBL" id="JBHSZO010000018">
    <property type="protein sequence ID" value="MFC7219109.1"/>
    <property type="molecule type" value="Genomic_DNA"/>
</dbReference>
<dbReference type="PANTHER" id="PTHR33371:SF19">
    <property type="entry name" value="MCE-FAMILY PROTEIN MCE4A"/>
    <property type="match status" value="1"/>
</dbReference>